<dbReference type="AlphaFoldDB" id="A0A398BAD7"/>
<protein>
    <recommendedName>
        <fullName evidence="7">Sugar diacid utilization regulator</fullName>
    </recommendedName>
</protein>
<feature type="domain" description="PucR C-terminal helix-turn-helix" evidence="3">
    <location>
        <begin position="320"/>
        <end position="376"/>
    </location>
</feature>
<evidence type="ECO:0000313" key="6">
    <source>
        <dbReference type="Proteomes" id="UP000266016"/>
    </source>
</evidence>
<evidence type="ECO:0000256" key="1">
    <source>
        <dbReference type="ARBA" id="ARBA00006754"/>
    </source>
</evidence>
<dbReference type="Gene3D" id="1.10.10.2840">
    <property type="entry name" value="PucR C-terminal helix-turn-helix domain"/>
    <property type="match status" value="1"/>
</dbReference>
<comment type="similarity">
    <text evidence="1">Belongs to the CdaR family.</text>
</comment>
<feature type="domain" description="Putative sugar diacid recognition" evidence="2">
    <location>
        <begin position="23"/>
        <end position="155"/>
    </location>
</feature>
<dbReference type="InterPro" id="IPR008599">
    <property type="entry name" value="Diacid_rec"/>
</dbReference>
<feature type="domain" description="CdaR GGDEF-like" evidence="4">
    <location>
        <begin position="162"/>
        <end position="277"/>
    </location>
</feature>
<name>A0A398BAD7_9BACI</name>
<dbReference type="InterPro" id="IPR051448">
    <property type="entry name" value="CdaR-like_regulators"/>
</dbReference>
<evidence type="ECO:0000259" key="4">
    <source>
        <dbReference type="Pfam" id="PF17853"/>
    </source>
</evidence>
<dbReference type="Proteomes" id="UP000266016">
    <property type="component" value="Unassembled WGS sequence"/>
</dbReference>
<dbReference type="InterPro" id="IPR041522">
    <property type="entry name" value="CdaR_GGDEF"/>
</dbReference>
<dbReference type="PANTHER" id="PTHR33744">
    <property type="entry name" value="CARBOHYDRATE DIACID REGULATOR"/>
    <property type="match status" value="1"/>
</dbReference>
<evidence type="ECO:0008006" key="7">
    <source>
        <dbReference type="Google" id="ProtNLM"/>
    </source>
</evidence>
<dbReference type="InterPro" id="IPR042070">
    <property type="entry name" value="PucR_C-HTH_sf"/>
</dbReference>
<dbReference type="PANTHER" id="PTHR33744:SF15">
    <property type="entry name" value="CARBOHYDRATE DIACID REGULATOR"/>
    <property type="match status" value="1"/>
</dbReference>
<dbReference type="Pfam" id="PF05651">
    <property type="entry name" value="Diacid_rec"/>
    <property type="match status" value="1"/>
</dbReference>
<evidence type="ECO:0000259" key="2">
    <source>
        <dbReference type="Pfam" id="PF05651"/>
    </source>
</evidence>
<sequence>MTFRTFLSIINKNYKQTRMTYMLTQEIAKEIVAQTMIRLNRNINIMDEQGTIIASGNVKRINQAHFGAKEVLRTGKPLIISKDDSQQWDGALPGINLPIQFQNNIIGVIGITGNPEEIMEFGELVKMITEMMIQQSFLTEQIEWKQRLIELVFEDLLTDSSQPELIKQRLNLIGVTLEAPYQVGIIELGSHHLKKNELLQIFRDSFNKQQTLIGFLNVNRLFILTSHLPEERLKQKMLNVISVLKAKSISLRAGTGSTVFVEAHIRHSFEEALSALKFGNLEQAFITYNEIETKALLDQLDERAKQQFSKRILSNLSDKLIDTLEHFFACNLNIGECAKRMYIHRNSLIYRIKKVKEKTGYDPQNIHDAMTLQLAIWILQMLPKE</sequence>
<keyword evidence="6" id="KW-1185">Reference proteome</keyword>
<organism evidence="5 6">
    <name type="scientific">Peribacillus asahii</name>
    <dbReference type="NCBI Taxonomy" id="228899"/>
    <lineage>
        <taxon>Bacteria</taxon>
        <taxon>Bacillati</taxon>
        <taxon>Bacillota</taxon>
        <taxon>Bacilli</taxon>
        <taxon>Bacillales</taxon>
        <taxon>Bacillaceae</taxon>
        <taxon>Peribacillus</taxon>
    </lineage>
</organism>
<reference evidence="5 6" key="1">
    <citation type="submission" date="2018-08" db="EMBL/GenBank/DDBJ databases">
        <title>Bacillus jemisoniae sp. nov., Bacillus chryseoplanitiae sp. nov., Bacillus resnikiae sp. nov., and Bacillus frankliniae sp. nov., isolated from Viking spacecraft and associated surfaces.</title>
        <authorList>
            <person name="Seuylemezian A."/>
            <person name="Vaishampayan P."/>
        </authorList>
    </citation>
    <scope>NUCLEOTIDE SEQUENCE [LARGE SCALE GENOMIC DNA]</scope>
    <source>
        <strain evidence="5 6">MA001</strain>
    </source>
</reference>
<dbReference type="InterPro" id="IPR025736">
    <property type="entry name" value="PucR_C-HTH_dom"/>
</dbReference>
<proteinExistence type="inferred from homology"/>
<evidence type="ECO:0000259" key="3">
    <source>
        <dbReference type="Pfam" id="PF13556"/>
    </source>
</evidence>
<dbReference type="EMBL" id="QWVS01000013">
    <property type="protein sequence ID" value="RID86965.1"/>
    <property type="molecule type" value="Genomic_DNA"/>
</dbReference>
<gene>
    <name evidence="5" type="ORF">D1953_06505</name>
</gene>
<dbReference type="Pfam" id="PF13556">
    <property type="entry name" value="HTH_30"/>
    <property type="match status" value="1"/>
</dbReference>
<comment type="caution">
    <text evidence="5">The sequence shown here is derived from an EMBL/GenBank/DDBJ whole genome shotgun (WGS) entry which is preliminary data.</text>
</comment>
<accession>A0A398BAD7</accession>
<evidence type="ECO:0000313" key="5">
    <source>
        <dbReference type="EMBL" id="RID86965.1"/>
    </source>
</evidence>
<dbReference type="Pfam" id="PF17853">
    <property type="entry name" value="GGDEF_2"/>
    <property type="match status" value="1"/>
</dbReference>